<keyword evidence="2" id="KW-1185">Reference proteome</keyword>
<dbReference type="Proteomes" id="UP001184150">
    <property type="component" value="Unassembled WGS sequence"/>
</dbReference>
<dbReference type="RefSeq" id="WP_309804576.1">
    <property type="nucleotide sequence ID" value="NZ_JAVDRD010000002.1"/>
</dbReference>
<evidence type="ECO:0000313" key="2">
    <source>
        <dbReference type="Proteomes" id="UP001184150"/>
    </source>
</evidence>
<dbReference type="EMBL" id="JAVDRD010000002">
    <property type="protein sequence ID" value="MDR6510174.1"/>
    <property type="molecule type" value="Genomic_DNA"/>
</dbReference>
<protein>
    <submittedName>
        <fullName evidence="1">Uncharacterized protein</fullName>
    </submittedName>
</protein>
<gene>
    <name evidence="1" type="ORF">J2792_001034</name>
</gene>
<evidence type="ECO:0000313" key="1">
    <source>
        <dbReference type="EMBL" id="MDR6510174.1"/>
    </source>
</evidence>
<accession>A0ABU1MIJ7</accession>
<proteinExistence type="predicted"/>
<sequence length="124" mass="13487">MALTNAERQRRYRQKLKARASGEAAGDLVRAMVDRAVAVLWRVRAAAAPEDALIVPAGLPADPPTTQPSLDAFRATLARHPASLLALCRTTLQRSQALGLEERALLCSLLEIEAALRLSRPRQP</sequence>
<comment type="caution">
    <text evidence="1">The sequence shown here is derived from an EMBL/GenBank/DDBJ whole genome shotgun (WGS) entry which is preliminary data.</text>
</comment>
<reference evidence="1 2" key="1">
    <citation type="submission" date="2023-07" db="EMBL/GenBank/DDBJ databases">
        <title>Sorghum-associated microbial communities from plants grown in Nebraska, USA.</title>
        <authorList>
            <person name="Schachtman D."/>
        </authorList>
    </citation>
    <scope>NUCLEOTIDE SEQUENCE [LARGE SCALE GENOMIC DNA]</scope>
    <source>
        <strain evidence="1 2">DS1027</strain>
    </source>
</reference>
<organism evidence="1 2">
    <name type="scientific">Novosphingobium capsulatum</name>
    <dbReference type="NCBI Taxonomy" id="13688"/>
    <lineage>
        <taxon>Bacteria</taxon>
        <taxon>Pseudomonadati</taxon>
        <taxon>Pseudomonadota</taxon>
        <taxon>Alphaproteobacteria</taxon>
        <taxon>Sphingomonadales</taxon>
        <taxon>Sphingomonadaceae</taxon>
        <taxon>Novosphingobium</taxon>
    </lineage>
</organism>
<name>A0ABU1MIJ7_9SPHN</name>